<feature type="domain" description="PAS" evidence="2">
    <location>
        <begin position="319"/>
        <end position="364"/>
    </location>
</feature>
<feature type="domain" description="PAC" evidence="3">
    <location>
        <begin position="391"/>
        <end position="441"/>
    </location>
</feature>
<organism evidence="5 6">
    <name type="scientific">Piscinibacter sakaiensis</name>
    <name type="common">Ideonella sakaiensis</name>
    <dbReference type="NCBI Taxonomy" id="1547922"/>
    <lineage>
        <taxon>Bacteria</taxon>
        <taxon>Pseudomonadati</taxon>
        <taxon>Pseudomonadota</taxon>
        <taxon>Betaproteobacteria</taxon>
        <taxon>Burkholderiales</taxon>
        <taxon>Sphaerotilaceae</taxon>
        <taxon>Piscinibacter</taxon>
    </lineage>
</organism>
<dbReference type="InterPro" id="IPR001610">
    <property type="entry name" value="PAC"/>
</dbReference>
<dbReference type="InterPro" id="IPR013656">
    <property type="entry name" value="PAS_4"/>
</dbReference>
<dbReference type="NCBIfam" id="TIGR00229">
    <property type="entry name" value="sensory_box"/>
    <property type="match status" value="3"/>
</dbReference>
<dbReference type="PANTHER" id="PTHR44757">
    <property type="entry name" value="DIGUANYLATE CYCLASE DGCP"/>
    <property type="match status" value="1"/>
</dbReference>
<dbReference type="STRING" id="1547922.ISF6_1660"/>
<dbReference type="InterPro" id="IPR052155">
    <property type="entry name" value="Biofilm_reg_signaling"/>
</dbReference>
<keyword evidence="1" id="KW-0812">Transmembrane</keyword>
<dbReference type="Proteomes" id="UP000037660">
    <property type="component" value="Unassembled WGS sequence"/>
</dbReference>
<feature type="domain" description="GGDEF" evidence="4">
    <location>
        <begin position="720"/>
        <end position="855"/>
    </location>
</feature>
<dbReference type="PROSITE" id="PS50113">
    <property type="entry name" value="PAC"/>
    <property type="match status" value="2"/>
</dbReference>
<dbReference type="PROSITE" id="PS50112">
    <property type="entry name" value="PAS"/>
    <property type="match status" value="2"/>
</dbReference>
<keyword evidence="1" id="KW-0472">Membrane</keyword>
<dbReference type="SUPFAM" id="SSF55073">
    <property type="entry name" value="Nucleotide cyclase"/>
    <property type="match status" value="1"/>
</dbReference>
<comment type="caution">
    <text evidence="5">The sequence shown here is derived from an EMBL/GenBank/DDBJ whole genome shotgun (WGS) entry which is preliminary data.</text>
</comment>
<evidence type="ECO:0000313" key="6">
    <source>
        <dbReference type="Proteomes" id="UP000037660"/>
    </source>
</evidence>
<dbReference type="NCBIfam" id="TIGR00254">
    <property type="entry name" value="GGDEF"/>
    <property type="match status" value="1"/>
</dbReference>
<dbReference type="InterPro" id="IPR000014">
    <property type="entry name" value="PAS"/>
</dbReference>
<dbReference type="Pfam" id="PF00990">
    <property type="entry name" value="GGDEF"/>
    <property type="match status" value="1"/>
</dbReference>
<accession>A0A0K8NU18</accession>
<dbReference type="CDD" id="cd12915">
    <property type="entry name" value="PDC2_DGC_like"/>
    <property type="match status" value="1"/>
</dbReference>
<keyword evidence="6" id="KW-1185">Reference proteome</keyword>
<reference evidence="6" key="1">
    <citation type="submission" date="2015-07" db="EMBL/GenBank/DDBJ databases">
        <title>Discovery of a poly(ethylene terephthalate assimilation.</title>
        <authorList>
            <person name="Yoshida S."/>
            <person name="Hiraga K."/>
            <person name="Takehana T."/>
            <person name="Taniguchi I."/>
            <person name="Yamaji H."/>
            <person name="Maeda Y."/>
            <person name="Toyohara K."/>
            <person name="Miyamoto K."/>
            <person name="Kimura Y."/>
            <person name="Oda K."/>
        </authorList>
    </citation>
    <scope>NUCLEOTIDE SEQUENCE [LARGE SCALE GENOMIC DNA]</scope>
    <source>
        <strain evidence="6">NBRC 110686 / TISTR 2288 / 201-F6</strain>
    </source>
</reference>
<evidence type="ECO:0000313" key="5">
    <source>
        <dbReference type="EMBL" id="GAP33882.1"/>
    </source>
</evidence>
<dbReference type="Pfam" id="PF22588">
    <property type="entry name" value="dCache_1_like"/>
    <property type="match status" value="1"/>
</dbReference>
<keyword evidence="1" id="KW-1133">Transmembrane helix</keyword>
<evidence type="ECO:0000259" key="4">
    <source>
        <dbReference type="PROSITE" id="PS50887"/>
    </source>
</evidence>
<dbReference type="InterPro" id="IPR035965">
    <property type="entry name" value="PAS-like_dom_sf"/>
</dbReference>
<name>A0A0K8NU18_PISS1</name>
<dbReference type="CDD" id="cd12914">
    <property type="entry name" value="PDC1_DGC_like"/>
    <property type="match status" value="1"/>
</dbReference>
<dbReference type="Pfam" id="PF08448">
    <property type="entry name" value="PAS_4"/>
    <property type="match status" value="3"/>
</dbReference>
<dbReference type="SMART" id="SM00267">
    <property type="entry name" value="GGDEF"/>
    <property type="match status" value="1"/>
</dbReference>
<dbReference type="EMBL" id="BBYR01000003">
    <property type="protein sequence ID" value="GAP33882.1"/>
    <property type="molecule type" value="Genomic_DNA"/>
</dbReference>
<dbReference type="InterPro" id="IPR029787">
    <property type="entry name" value="Nucleotide_cyclase"/>
</dbReference>
<dbReference type="PROSITE" id="PS50887">
    <property type="entry name" value="GGDEF"/>
    <property type="match status" value="1"/>
</dbReference>
<proteinExistence type="predicted"/>
<protein>
    <submittedName>
        <fullName evidence="5">Sensory box/GGDEF family protein</fullName>
    </submittedName>
</protein>
<reference evidence="5 6" key="2">
    <citation type="journal article" date="2016" name="Science">
        <title>A bacterium that degrades and assimilates poly(ethylene terephthalate).</title>
        <authorList>
            <person name="Yoshida S."/>
            <person name="Hiraga K."/>
            <person name="Takehana T."/>
            <person name="Taniguchi I."/>
            <person name="Yamaji H."/>
            <person name="Maeda Y."/>
            <person name="Toyohara K."/>
            <person name="Miyamoto K."/>
            <person name="Kimura Y."/>
            <person name="Oda K."/>
        </authorList>
    </citation>
    <scope>NUCLEOTIDE SEQUENCE [LARGE SCALE GENOMIC DNA]</scope>
    <source>
        <strain evidence="6">NBRC 110686 / TISTR 2288 / 201-F6</strain>
    </source>
</reference>
<dbReference type="AlphaFoldDB" id="A0A0K8NU18"/>
<feature type="transmembrane region" description="Helical" evidence="1">
    <location>
        <begin position="281"/>
        <end position="306"/>
    </location>
</feature>
<gene>
    <name evidence="5" type="ORF">ISF6_1660</name>
</gene>
<dbReference type="SMART" id="SM00086">
    <property type="entry name" value="PAC"/>
    <property type="match status" value="2"/>
</dbReference>
<evidence type="ECO:0000259" key="2">
    <source>
        <dbReference type="PROSITE" id="PS50112"/>
    </source>
</evidence>
<dbReference type="PANTHER" id="PTHR44757:SF2">
    <property type="entry name" value="BIOFILM ARCHITECTURE MAINTENANCE PROTEIN MBAA"/>
    <property type="match status" value="1"/>
</dbReference>
<evidence type="ECO:0000259" key="3">
    <source>
        <dbReference type="PROSITE" id="PS50113"/>
    </source>
</evidence>
<sequence>MLAAAALAGLLLIGLVAQVLSASREAYDRRARATVTAVVTIAQRVVGEQLARVDASLQATEAELALLRRTWPGDEGAVTAMLDRQRRTMPGVDALLLTDASGQVRWTSGGRAAPTGSIAGEAWYRAAHDRPAAAALGGPLPPTDGSPGALVLARAAQDIHGVTGVLVARLAATHFERVFAGFDMDAQAAISLRTGDLHLVARHTHGADAEPAVAPPRDEPAPAPPLRAALAADPRAGVFVARHPVDGIERTTAYRRVEGWPLLMMAGVGNERFFAPWRDQAWQTVGLAVGAWLLFVAALAAAYRAWVREAQRSRELADQTRHTQALLRVAADGIHIVDGQGRLVALSDSFAAMLGEAPQALLGRHVSSWDMNQDESRIAAWLAQVQPGDRQRVEVQHRHADGHAIDVELQLSVADIGGERLVFASARDITERKRLQAEIDASSQRIRDLYDQAPCGYHSLDAEGRLVEANATLLDWLGRPAAEVIGRARLADFLDAADRERFEQAFARLRADGRIDGLELSLQPRTGPPREVSLSTSAVRDADGRFLRSRSVALDISAQVRAWREAQRLMHEQAAMLDNDLVPMIKLCEDRLLWKNRALDRLFGYAPGELDGQPLRRLHLDDAGDERIRRVAAQLRGGQHHRTLLPMRHADGRTLWIDLSGVLLAPGLTFWMMVDVTPMKEAQARIEHLAFHDVLTGLPNRLLLTDRLRQSLQAARRTGTRLAVCYLDLDGFKQVNDAKGHDAGDTLLATIGERLQAALRGNDTAARVGGDEFVLVLTLLEGADASAQPVVQRIAARIRQPVRLADGSEVAVDTSVGVCLAPHGDAGPAQLITLADQALLRAKRRGKGQVEVVAPLPAEAAAAGTGR</sequence>
<dbReference type="SUPFAM" id="SSF55785">
    <property type="entry name" value="PYP-like sensor domain (PAS domain)"/>
    <property type="match status" value="3"/>
</dbReference>
<dbReference type="InterPro" id="IPR054327">
    <property type="entry name" value="His-kinase-like_sensor"/>
</dbReference>
<dbReference type="InterPro" id="IPR000700">
    <property type="entry name" value="PAS-assoc_C"/>
</dbReference>
<dbReference type="Gene3D" id="3.30.70.270">
    <property type="match status" value="1"/>
</dbReference>
<dbReference type="InterPro" id="IPR000160">
    <property type="entry name" value="GGDEF_dom"/>
</dbReference>
<feature type="domain" description="PAC" evidence="3">
    <location>
        <begin position="516"/>
        <end position="568"/>
    </location>
</feature>
<dbReference type="InterPro" id="IPR043128">
    <property type="entry name" value="Rev_trsase/Diguanyl_cyclase"/>
</dbReference>
<dbReference type="Gene3D" id="3.30.450.20">
    <property type="entry name" value="PAS domain"/>
    <property type="match status" value="5"/>
</dbReference>
<dbReference type="CDD" id="cd01949">
    <property type="entry name" value="GGDEF"/>
    <property type="match status" value="1"/>
</dbReference>
<dbReference type="CDD" id="cd00130">
    <property type="entry name" value="PAS"/>
    <property type="match status" value="3"/>
</dbReference>
<evidence type="ECO:0000256" key="1">
    <source>
        <dbReference type="SAM" id="Phobius"/>
    </source>
</evidence>
<dbReference type="SMART" id="SM00091">
    <property type="entry name" value="PAS"/>
    <property type="match status" value="3"/>
</dbReference>
<feature type="domain" description="PAS" evidence="2">
    <location>
        <begin position="442"/>
        <end position="513"/>
    </location>
</feature>